<keyword evidence="1" id="KW-1133">Transmembrane helix</keyword>
<comment type="caution">
    <text evidence="2">The sequence shown here is derived from an EMBL/GenBank/DDBJ whole genome shotgun (WGS) entry which is preliminary data.</text>
</comment>
<keyword evidence="1" id="KW-0812">Transmembrane</keyword>
<dbReference type="EMBL" id="AWWV01008124">
    <property type="protein sequence ID" value="OMO92991.1"/>
    <property type="molecule type" value="Genomic_DNA"/>
</dbReference>
<keyword evidence="1" id="KW-0472">Membrane</keyword>
<feature type="transmembrane region" description="Helical" evidence="1">
    <location>
        <begin position="31"/>
        <end position="51"/>
    </location>
</feature>
<gene>
    <name evidence="2" type="ORF">CCACVL1_06693</name>
</gene>
<organism evidence="2 3">
    <name type="scientific">Corchorus capsularis</name>
    <name type="common">Jute</name>
    <dbReference type="NCBI Taxonomy" id="210143"/>
    <lineage>
        <taxon>Eukaryota</taxon>
        <taxon>Viridiplantae</taxon>
        <taxon>Streptophyta</taxon>
        <taxon>Embryophyta</taxon>
        <taxon>Tracheophyta</taxon>
        <taxon>Spermatophyta</taxon>
        <taxon>Magnoliopsida</taxon>
        <taxon>eudicotyledons</taxon>
        <taxon>Gunneridae</taxon>
        <taxon>Pentapetalae</taxon>
        <taxon>rosids</taxon>
        <taxon>malvids</taxon>
        <taxon>Malvales</taxon>
        <taxon>Malvaceae</taxon>
        <taxon>Grewioideae</taxon>
        <taxon>Apeibeae</taxon>
        <taxon>Corchorus</taxon>
    </lineage>
</organism>
<reference evidence="2 3" key="1">
    <citation type="submission" date="2013-09" db="EMBL/GenBank/DDBJ databases">
        <title>Corchorus capsularis genome sequencing.</title>
        <authorList>
            <person name="Alam M."/>
            <person name="Haque M.S."/>
            <person name="Islam M.S."/>
            <person name="Emdad E.M."/>
            <person name="Islam M.M."/>
            <person name="Ahmed B."/>
            <person name="Halim A."/>
            <person name="Hossen Q.M.M."/>
            <person name="Hossain M.Z."/>
            <person name="Ahmed R."/>
            <person name="Khan M.M."/>
            <person name="Islam R."/>
            <person name="Rashid M.M."/>
            <person name="Khan S.A."/>
            <person name="Rahman M.S."/>
            <person name="Alam M."/>
        </authorList>
    </citation>
    <scope>NUCLEOTIDE SEQUENCE [LARGE SCALE GENOMIC DNA]</scope>
    <source>
        <strain evidence="3">cv. CVL-1</strain>
        <tissue evidence="2">Whole seedling</tissue>
    </source>
</reference>
<dbReference type="AlphaFoldDB" id="A0A1R3JDU6"/>
<keyword evidence="3" id="KW-1185">Reference proteome</keyword>
<dbReference type="Proteomes" id="UP000188268">
    <property type="component" value="Unassembled WGS sequence"/>
</dbReference>
<accession>A0A1R3JDU6</accession>
<proteinExistence type="predicted"/>
<protein>
    <submittedName>
        <fullName evidence="2">Uncharacterized protein</fullName>
    </submittedName>
</protein>
<evidence type="ECO:0000313" key="2">
    <source>
        <dbReference type="EMBL" id="OMO92991.1"/>
    </source>
</evidence>
<evidence type="ECO:0000256" key="1">
    <source>
        <dbReference type="SAM" id="Phobius"/>
    </source>
</evidence>
<evidence type="ECO:0000313" key="3">
    <source>
        <dbReference type="Proteomes" id="UP000188268"/>
    </source>
</evidence>
<name>A0A1R3JDU6_COCAP</name>
<sequence>MDSDSISTLVAMFPCNLKLKKYRHSFSLKHIIHPFIATYPPMIISPAAFLISN</sequence>
<dbReference type="Gramene" id="OMO92991">
    <property type="protein sequence ID" value="OMO92991"/>
    <property type="gene ID" value="CCACVL1_06693"/>
</dbReference>